<comment type="similarity">
    <text evidence="3">Belongs to the glycosyl hydrolase 84 family.</text>
</comment>
<name>R8B465_9GAMM</name>
<dbReference type="EMBL" id="ASAD01000007">
    <property type="protein sequence ID" value="EON93387.1"/>
    <property type="molecule type" value="Genomic_DNA"/>
</dbReference>
<organism evidence="5 6">
    <name type="scientific">Marinobacter lipolyticus SM19</name>
    <dbReference type="NCBI Taxonomy" id="1318628"/>
    <lineage>
        <taxon>Bacteria</taxon>
        <taxon>Pseudomonadati</taxon>
        <taxon>Pseudomonadota</taxon>
        <taxon>Gammaproteobacteria</taxon>
        <taxon>Pseudomonadales</taxon>
        <taxon>Marinobacteraceae</taxon>
        <taxon>Marinobacter</taxon>
    </lineage>
</organism>
<proteinExistence type="inferred from homology"/>
<accession>R8B465</accession>
<evidence type="ECO:0000256" key="2">
    <source>
        <dbReference type="ARBA" id="ARBA00023295"/>
    </source>
</evidence>
<dbReference type="GO" id="GO:0015929">
    <property type="term" value="F:hexosaminidase activity"/>
    <property type="evidence" value="ECO:0007669"/>
    <property type="project" value="UniProtKB-ARBA"/>
</dbReference>
<dbReference type="PROSITE" id="PS52009">
    <property type="entry name" value="GH84"/>
    <property type="match status" value="1"/>
</dbReference>
<evidence type="ECO:0000256" key="1">
    <source>
        <dbReference type="ARBA" id="ARBA00022801"/>
    </source>
</evidence>
<evidence type="ECO:0000259" key="4">
    <source>
        <dbReference type="PROSITE" id="PS52009"/>
    </source>
</evidence>
<dbReference type="STRING" id="1318628.MARLIPOL_05115"/>
<dbReference type="GO" id="GO:1901135">
    <property type="term" value="P:carbohydrate derivative metabolic process"/>
    <property type="evidence" value="ECO:0007669"/>
    <property type="project" value="UniProtKB-ARBA"/>
</dbReference>
<dbReference type="HOGENOM" id="CLU_001501_5_0_6"/>
<gene>
    <name evidence="5" type="ORF">MARLIPOL_05115</name>
</gene>
<keyword evidence="2 3" id="KW-0326">Glycosidase</keyword>
<evidence type="ECO:0000313" key="6">
    <source>
        <dbReference type="Proteomes" id="UP000016540"/>
    </source>
</evidence>
<sequence>MSTELGIIEGFYGPLWSWEERKELVMALEPHGYRFYLYAPKADIFLRRRWDEPHPHDAAVGLADFARFCRRHGVRFGVGLSPFEVFNDFNDAARQALITKLAFLDEIGVQELAILFDDMRSDTPDLAARQVDIVHWIRDRTHAEQLTICPSYYSDDPVLDRVFGERPSDYLTNLGERLDPAIRVFWTGEEVCSREVSTGHLKRISKALGRKPLLWDNYPVNDGDRMSRHLHLRGFTGRPAANAAYLAGHAINPALQPTLTAIPAITLAESYRQGPGYQYGQAFHHAAREVLGIDLAAKVMADLLVLQDAGLHRISDDKKQSLLDKYRGYSHAGAEEIVRWLSGEYQVTDEMVQTQ</sequence>
<dbReference type="OrthoDB" id="9760892at2"/>
<feature type="active site" description="Proton donor" evidence="3">
    <location>
        <position position="118"/>
    </location>
</feature>
<dbReference type="RefSeq" id="WP_012137021.1">
    <property type="nucleotide sequence ID" value="NZ_KE007306.1"/>
</dbReference>
<dbReference type="InterPro" id="IPR017853">
    <property type="entry name" value="GH"/>
</dbReference>
<evidence type="ECO:0000313" key="5">
    <source>
        <dbReference type="EMBL" id="EON93387.1"/>
    </source>
</evidence>
<reference evidence="5 6" key="1">
    <citation type="journal article" date="2013" name="Genome Announc.">
        <title>Draft Genome Sequence of the Moderately Halophilic Bacterium Marinobacter lipolyticus Strain SM19.</title>
        <authorList>
            <person name="Papke R.T."/>
            <person name="de la Haba R.R."/>
            <person name="Infante-Dominguez C."/>
            <person name="Perez D."/>
            <person name="Sanchez-Porro C."/>
            <person name="Lapierre P."/>
            <person name="Ventosa A."/>
        </authorList>
    </citation>
    <scope>NUCLEOTIDE SEQUENCE [LARGE SCALE GENOMIC DNA]</scope>
    <source>
        <strain evidence="5 6">SM19</strain>
    </source>
</reference>
<keyword evidence="1 3" id="KW-0378">Hydrolase</keyword>
<protein>
    <submittedName>
        <fullName evidence="5">Hyaluronidase</fullName>
    </submittedName>
</protein>
<dbReference type="PANTHER" id="PTHR13170">
    <property type="entry name" value="O-GLCNACASE"/>
    <property type="match status" value="1"/>
</dbReference>
<dbReference type="PATRIC" id="fig|1318628.3.peg.1020"/>
<dbReference type="InterPro" id="IPR011496">
    <property type="entry name" value="O-GlcNAcase_cat"/>
</dbReference>
<evidence type="ECO:0000256" key="3">
    <source>
        <dbReference type="PROSITE-ProRule" id="PRU01353"/>
    </source>
</evidence>
<dbReference type="AlphaFoldDB" id="R8B465"/>
<dbReference type="Pfam" id="PF07555">
    <property type="entry name" value="NAGidase"/>
    <property type="match status" value="1"/>
</dbReference>
<comment type="caution">
    <text evidence="5">The sequence shown here is derived from an EMBL/GenBank/DDBJ whole genome shotgun (WGS) entry which is preliminary data.</text>
</comment>
<dbReference type="eggNOG" id="COG3525">
    <property type="taxonomic scope" value="Bacteria"/>
</dbReference>
<dbReference type="PANTHER" id="PTHR13170:SF16">
    <property type="entry name" value="PROTEIN O-GLCNACASE"/>
    <property type="match status" value="1"/>
</dbReference>
<dbReference type="Proteomes" id="UP000016540">
    <property type="component" value="Unassembled WGS sequence"/>
</dbReference>
<dbReference type="InterPro" id="IPR051822">
    <property type="entry name" value="Glycosyl_Hydrolase_84"/>
</dbReference>
<feature type="domain" description="GH84" evidence="4">
    <location>
        <begin position="3"/>
        <end position="275"/>
    </location>
</feature>
<dbReference type="Gene3D" id="3.20.20.80">
    <property type="entry name" value="Glycosidases"/>
    <property type="match status" value="1"/>
</dbReference>
<dbReference type="SUPFAM" id="SSF51445">
    <property type="entry name" value="(Trans)glycosidases"/>
    <property type="match status" value="1"/>
</dbReference>
<keyword evidence="6" id="KW-1185">Reference proteome</keyword>